<keyword evidence="1" id="KW-0378">Hydrolase</keyword>
<dbReference type="AlphaFoldDB" id="A0A3R5ZBU3"/>
<accession>A0A3R5ZBU3</accession>
<dbReference type="Proteomes" id="UP000285820">
    <property type="component" value="Unassembled WGS sequence"/>
</dbReference>
<organism evidence="1 2">
    <name type="scientific">Roseburia inulinivorans</name>
    <dbReference type="NCBI Taxonomy" id="360807"/>
    <lineage>
        <taxon>Bacteria</taxon>
        <taxon>Bacillati</taxon>
        <taxon>Bacillota</taxon>
        <taxon>Clostridia</taxon>
        <taxon>Lachnospirales</taxon>
        <taxon>Lachnospiraceae</taxon>
        <taxon>Roseburia</taxon>
    </lineage>
</organism>
<dbReference type="RefSeq" id="WP_118126362.1">
    <property type="nucleotide sequence ID" value="NZ_QRUN01000014.1"/>
</dbReference>
<dbReference type="EMBL" id="QRUN01000014">
    <property type="protein sequence ID" value="RGR67469.1"/>
    <property type="molecule type" value="Genomic_DNA"/>
</dbReference>
<comment type="caution">
    <text evidence="1">The sequence shown here is derived from an EMBL/GenBank/DDBJ whole genome shotgun (WGS) entry which is preliminary data.</text>
</comment>
<name>A0A3R5ZBU3_9FIRM</name>
<dbReference type="Gene3D" id="1.10.3210.10">
    <property type="entry name" value="Hypothetical protein af1432"/>
    <property type="match status" value="1"/>
</dbReference>
<dbReference type="SUPFAM" id="SSF109604">
    <property type="entry name" value="HD-domain/PDEase-like"/>
    <property type="match status" value="1"/>
</dbReference>
<gene>
    <name evidence="1" type="ORF">DWY29_10490</name>
</gene>
<evidence type="ECO:0000313" key="1">
    <source>
        <dbReference type="EMBL" id="RGR67469.1"/>
    </source>
</evidence>
<evidence type="ECO:0000313" key="2">
    <source>
        <dbReference type="Proteomes" id="UP000285820"/>
    </source>
</evidence>
<sequence length="200" mass="22867">MEEFEDLIVEKLMSTERDGMKDLIAAMKNDGFFTAPCSGSNHLAKEGGLAKHSWNVLIIMQDISFLLTQRTEILSDKAHNAIIICALLHDLGKMGDYGKPNYVPNMIKSRKKDENGEYPLVQSEAKPYETNKDLLYIPHEVRSIAIAERFIKLTEEEEQAILWHNGLYGSFKYDISGKETPLYLLLHFADMWASRIVEEK</sequence>
<dbReference type="GO" id="GO:0016787">
    <property type="term" value="F:hydrolase activity"/>
    <property type="evidence" value="ECO:0007669"/>
    <property type="project" value="UniProtKB-KW"/>
</dbReference>
<protein>
    <submittedName>
        <fullName evidence="1">HD family phosphohydrolase</fullName>
    </submittedName>
</protein>
<proteinExistence type="predicted"/>
<reference evidence="1 2" key="1">
    <citation type="submission" date="2018-08" db="EMBL/GenBank/DDBJ databases">
        <title>A genome reference for cultivated species of the human gut microbiota.</title>
        <authorList>
            <person name="Zou Y."/>
            <person name="Xue W."/>
            <person name="Luo G."/>
        </authorList>
    </citation>
    <scope>NUCLEOTIDE SEQUENCE [LARGE SCALE GENOMIC DNA]</scope>
    <source>
        <strain evidence="1 2">AF24-4</strain>
    </source>
</reference>